<sequence length="147" mass="17398">MGQKRKELVEKLKKFEEGRGISEGSETEGRKLLIDKEEKVIWKREEEVFMKLEILKRRDSLEEEEEEDRVRKGTIIPNFRFREPERNNVGGNGQDRGQGNRNSIDYRVGLSARVPESKPDPKPMSKLAPRFEDYTHTHTLLQRINWF</sequence>
<accession>A0A5P1F750</accession>
<gene>
    <name evidence="2" type="ORF">A4U43_C04F20580</name>
</gene>
<evidence type="ECO:0000256" key="1">
    <source>
        <dbReference type="SAM" id="MobiDB-lite"/>
    </source>
</evidence>
<keyword evidence="3" id="KW-1185">Reference proteome</keyword>
<evidence type="ECO:0000313" key="2">
    <source>
        <dbReference type="EMBL" id="ONK72549.1"/>
    </source>
</evidence>
<proteinExistence type="predicted"/>
<protein>
    <submittedName>
        <fullName evidence="2">Uncharacterized protein</fullName>
    </submittedName>
</protein>
<name>A0A5P1F750_ASPOF</name>
<feature type="region of interest" description="Disordered" evidence="1">
    <location>
        <begin position="80"/>
        <end position="128"/>
    </location>
</feature>
<dbReference type="Gramene" id="ONK72549">
    <property type="protein sequence ID" value="ONK72549"/>
    <property type="gene ID" value="A4U43_C04F20580"/>
</dbReference>
<organism evidence="2 3">
    <name type="scientific">Asparagus officinalis</name>
    <name type="common">Garden asparagus</name>
    <dbReference type="NCBI Taxonomy" id="4686"/>
    <lineage>
        <taxon>Eukaryota</taxon>
        <taxon>Viridiplantae</taxon>
        <taxon>Streptophyta</taxon>
        <taxon>Embryophyta</taxon>
        <taxon>Tracheophyta</taxon>
        <taxon>Spermatophyta</taxon>
        <taxon>Magnoliopsida</taxon>
        <taxon>Liliopsida</taxon>
        <taxon>Asparagales</taxon>
        <taxon>Asparagaceae</taxon>
        <taxon>Asparagoideae</taxon>
        <taxon>Asparagus</taxon>
    </lineage>
</organism>
<dbReference type="Proteomes" id="UP000243459">
    <property type="component" value="Chromosome 4"/>
</dbReference>
<dbReference type="EMBL" id="CM007384">
    <property type="protein sequence ID" value="ONK72549.1"/>
    <property type="molecule type" value="Genomic_DNA"/>
</dbReference>
<feature type="compositionally biased region" description="Basic and acidic residues" evidence="1">
    <location>
        <begin position="115"/>
        <end position="128"/>
    </location>
</feature>
<dbReference type="AlphaFoldDB" id="A0A5P1F750"/>
<evidence type="ECO:0000313" key="3">
    <source>
        <dbReference type="Proteomes" id="UP000243459"/>
    </source>
</evidence>
<reference evidence="3" key="1">
    <citation type="journal article" date="2017" name="Nat. Commun.">
        <title>The asparagus genome sheds light on the origin and evolution of a young Y chromosome.</title>
        <authorList>
            <person name="Harkess A."/>
            <person name="Zhou J."/>
            <person name="Xu C."/>
            <person name="Bowers J.E."/>
            <person name="Van der Hulst R."/>
            <person name="Ayyampalayam S."/>
            <person name="Mercati F."/>
            <person name="Riccardi P."/>
            <person name="McKain M.R."/>
            <person name="Kakrana A."/>
            <person name="Tang H."/>
            <person name="Ray J."/>
            <person name="Groenendijk J."/>
            <person name="Arikit S."/>
            <person name="Mathioni S.M."/>
            <person name="Nakano M."/>
            <person name="Shan H."/>
            <person name="Telgmann-Rauber A."/>
            <person name="Kanno A."/>
            <person name="Yue Z."/>
            <person name="Chen H."/>
            <person name="Li W."/>
            <person name="Chen Y."/>
            <person name="Xu X."/>
            <person name="Zhang Y."/>
            <person name="Luo S."/>
            <person name="Chen H."/>
            <person name="Gao J."/>
            <person name="Mao Z."/>
            <person name="Pires J.C."/>
            <person name="Luo M."/>
            <person name="Kudrna D."/>
            <person name="Wing R.A."/>
            <person name="Meyers B.C."/>
            <person name="Yi K."/>
            <person name="Kong H."/>
            <person name="Lavrijsen P."/>
            <person name="Sunseri F."/>
            <person name="Falavigna A."/>
            <person name="Ye Y."/>
            <person name="Leebens-Mack J.H."/>
            <person name="Chen G."/>
        </authorList>
    </citation>
    <scope>NUCLEOTIDE SEQUENCE [LARGE SCALE GENOMIC DNA]</scope>
    <source>
        <strain evidence="3">cv. DH0086</strain>
    </source>
</reference>